<dbReference type="PROSITE" id="PS50206">
    <property type="entry name" value="RHODANESE_3"/>
    <property type="match status" value="1"/>
</dbReference>
<evidence type="ECO:0000256" key="7">
    <source>
        <dbReference type="ARBA" id="ARBA00023098"/>
    </source>
</evidence>
<evidence type="ECO:0000256" key="3">
    <source>
        <dbReference type="ARBA" id="ARBA00022548"/>
    </source>
</evidence>
<dbReference type="InterPro" id="IPR052542">
    <property type="entry name" value="Cholesterol_Oxidase"/>
</dbReference>
<dbReference type="EMBL" id="BAAAQD010000003">
    <property type="protein sequence ID" value="GAA1508186.1"/>
    <property type="molecule type" value="Genomic_DNA"/>
</dbReference>
<dbReference type="RefSeq" id="WP_344501785.1">
    <property type="nucleotide sequence ID" value="NZ_BAAAQD010000003.1"/>
</dbReference>
<organism evidence="18 19">
    <name type="scientific">Dactylosporangium maewongense</name>
    <dbReference type="NCBI Taxonomy" id="634393"/>
    <lineage>
        <taxon>Bacteria</taxon>
        <taxon>Bacillati</taxon>
        <taxon>Actinomycetota</taxon>
        <taxon>Actinomycetes</taxon>
        <taxon>Micromonosporales</taxon>
        <taxon>Micromonosporaceae</taxon>
        <taxon>Dactylosporangium</taxon>
    </lineage>
</organism>
<protein>
    <recommendedName>
        <fullName evidence="14">Cholesterol oxidase</fullName>
        <ecNumber evidence="13">1.1.3.6</ecNumber>
        <ecNumber evidence="11">5.3.3.1</ecNumber>
    </recommendedName>
    <alternativeName>
        <fullName evidence="15">Cholesterol isomerase</fullName>
    </alternativeName>
</protein>
<evidence type="ECO:0000313" key="19">
    <source>
        <dbReference type="Proteomes" id="UP001501470"/>
    </source>
</evidence>
<dbReference type="EC" id="5.3.3.1" evidence="11"/>
<keyword evidence="19" id="KW-1185">Reference proteome</keyword>
<evidence type="ECO:0000256" key="2">
    <source>
        <dbReference type="ARBA" id="ARBA00010790"/>
    </source>
</evidence>
<comment type="cofactor">
    <cofactor evidence="1">
        <name>FAD</name>
        <dbReference type="ChEBI" id="CHEBI:57692"/>
    </cofactor>
</comment>
<dbReference type="InterPro" id="IPR007867">
    <property type="entry name" value="GMC_OxRtase_C"/>
</dbReference>
<keyword evidence="8" id="KW-1207">Sterol metabolism</keyword>
<keyword evidence="10" id="KW-0413">Isomerase</keyword>
<evidence type="ECO:0000256" key="1">
    <source>
        <dbReference type="ARBA" id="ARBA00001974"/>
    </source>
</evidence>
<dbReference type="EC" id="1.1.3.6" evidence="13"/>
<dbReference type="PANTHER" id="PTHR47470:SF1">
    <property type="entry name" value="FAD-DEPENDENT OXIDOREDUCTASE 2 FAD BINDING DOMAIN-CONTAINING PROTEIN"/>
    <property type="match status" value="1"/>
</dbReference>
<dbReference type="InterPro" id="IPR036188">
    <property type="entry name" value="FAD/NAD-bd_sf"/>
</dbReference>
<dbReference type="InterPro" id="IPR006076">
    <property type="entry name" value="FAD-dep_OxRdtase"/>
</dbReference>
<keyword evidence="6" id="KW-0560">Oxidoreductase</keyword>
<evidence type="ECO:0000256" key="16">
    <source>
        <dbReference type="SAM" id="MobiDB-lite"/>
    </source>
</evidence>
<evidence type="ECO:0000256" key="13">
    <source>
        <dbReference type="ARBA" id="ARBA00049723"/>
    </source>
</evidence>
<keyword evidence="5" id="KW-0274">FAD</keyword>
<keyword evidence="7" id="KW-0443">Lipid metabolism</keyword>
<dbReference type="SUPFAM" id="SSF51905">
    <property type="entry name" value="FAD/NAD(P)-binding domain"/>
    <property type="match status" value="1"/>
</dbReference>
<evidence type="ECO:0000313" key="18">
    <source>
        <dbReference type="EMBL" id="GAA1508186.1"/>
    </source>
</evidence>
<name>A0ABP4KQV6_9ACTN</name>
<accession>A0ABP4KQV6</accession>
<dbReference type="InterPro" id="IPR001763">
    <property type="entry name" value="Rhodanese-like_dom"/>
</dbReference>
<evidence type="ECO:0000256" key="9">
    <source>
        <dbReference type="ARBA" id="ARBA00023221"/>
    </source>
</evidence>
<keyword evidence="4" id="KW-0285">Flavoprotein</keyword>
<evidence type="ECO:0000256" key="6">
    <source>
        <dbReference type="ARBA" id="ARBA00023002"/>
    </source>
</evidence>
<dbReference type="Gene3D" id="3.50.50.60">
    <property type="entry name" value="FAD/NAD(P)-binding domain"/>
    <property type="match status" value="3"/>
</dbReference>
<evidence type="ECO:0000259" key="17">
    <source>
        <dbReference type="PROSITE" id="PS50206"/>
    </source>
</evidence>
<dbReference type="Pfam" id="PF05199">
    <property type="entry name" value="GMC_oxred_C"/>
    <property type="match status" value="1"/>
</dbReference>
<dbReference type="Pfam" id="PF01266">
    <property type="entry name" value="DAO"/>
    <property type="match status" value="1"/>
</dbReference>
<evidence type="ECO:0000256" key="11">
    <source>
        <dbReference type="ARBA" id="ARBA00038856"/>
    </source>
</evidence>
<evidence type="ECO:0000256" key="5">
    <source>
        <dbReference type="ARBA" id="ARBA00022827"/>
    </source>
</evidence>
<proteinExistence type="inferred from homology"/>
<gene>
    <name evidence="18" type="ORF">GCM10009827_023000</name>
</gene>
<evidence type="ECO:0000256" key="14">
    <source>
        <dbReference type="ARBA" id="ARBA00049744"/>
    </source>
</evidence>
<evidence type="ECO:0000256" key="10">
    <source>
        <dbReference type="ARBA" id="ARBA00023235"/>
    </source>
</evidence>
<feature type="region of interest" description="Disordered" evidence="16">
    <location>
        <begin position="534"/>
        <end position="561"/>
    </location>
</feature>
<comment type="similarity">
    <text evidence="2">Belongs to the GMC oxidoreductase family.</text>
</comment>
<evidence type="ECO:0000256" key="12">
    <source>
        <dbReference type="ARBA" id="ARBA00049645"/>
    </source>
</evidence>
<evidence type="ECO:0000256" key="8">
    <source>
        <dbReference type="ARBA" id="ARBA00023166"/>
    </source>
</evidence>
<comment type="caution">
    <text evidence="18">The sequence shown here is derived from an EMBL/GenBank/DDBJ whole genome shotgun (WGS) entry which is preliminary data.</text>
</comment>
<keyword evidence="9" id="KW-0753">Steroid metabolism</keyword>
<keyword evidence="3" id="KW-0153">Cholesterol metabolism</keyword>
<evidence type="ECO:0000256" key="15">
    <source>
        <dbReference type="ARBA" id="ARBA00049778"/>
    </source>
</evidence>
<evidence type="ECO:0000256" key="4">
    <source>
        <dbReference type="ARBA" id="ARBA00022630"/>
    </source>
</evidence>
<reference evidence="19" key="1">
    <citation type="journal article" date="2019" name="Int. J. Syst. Evol. Microbiol.">
        <title>The Global Catalogue of Microorganisms (GCM) 10K type strain sequencing project: providing services to taxonomists for standard genome sequencing and annotation.</title>
        <authorList>
            <consortium name="The Broad Institute Genomics Platform"/>
            <consortium name="The Broad Institute Genome Sequencing Center for Infectious Disease"/>
            <person name="Wu L."/>
            <person name="Ma J."/>
        </authorList>
    </citation>
    <scope>NUCLEOTIDE SEQUENCE [LARGE SCALE GENOMIC DNA]</scope>
    <source>
        <strain evidence="19">JCM 15933</strain>
    </source>
</reference>
<dbReference type="PANTHER" id="PTHR47470">
    <property type="entry name" value="CHOLESTEROL OXIDASE"/>
    <property type="match status" value="1"/>
</dbReference>
<sequence length="561" mass="60968">MRYDVVVIGSGFGGSVTALRLAEKGYSVAVLEAGRRFADDEFPKTSWDAKRFLWAPALRCFGVQRLKLLRNVLVLSGAGVGGGSLIYANTLYRPLEQFYDDPQWRGIADWRAELAPFYDQAERMLGVSVYHRMTRADLAIKAVAERMGVGDTFHQTPVGVYFGKSGVDPYFGGAGPLRHGCEHCGSCMTGCRVGAKNTLVKNYLHLAERLGAEVHQLTTVASVRPEDGGYRVDTRGTGRRRDRRAFHAAQVVFAAGALGTQELLLRMRADGQLPELSAKVGTLTRTNSESILGARSLRKDVDFTDGVAITSSFHPDAHTHIEPVRYGPGSNAMGLLQTVLTDGGPLRPLRWFGAFFRHPIRHTRVLSVRRWSHKTVIALVMQSLDNSLNVRLRRGWTGRRKLTTSQGHGEPNPAWIPAGNHAVRLLAEEIGGMPGGSWTEVFNIPVTAHILGGAPIGDSPEHGVVDAYHRVYGHPGLHVVDGAAVSANLGVNPSLTITAQAERAMSMWPNRGEEDPRPPLGETYVPVPPVPPANPAVPAGAPAALRVTAVPAPRRRQEHHS</sequence>
<dbReference type="Proteomes" id="UP001501470">
    <property type="component" value="Unassembled WGS sequence"/>
</dbReference>
<feature type="domain" description="Rhodanese" evidence="17">
    <location>
        <begin position="5"/>
        <end position="46"/>
    </location>
</feature>
<comment type="pathway">
    <text evidence="12">Steroid metabolism; cholesterol degradation.</text>
</comment>